<reference evidence="1" key="3">
    <citation type="submission" date="2025-09" db="UniProtKB">
        <authorList>
            <consortium name="Ensembl"/>
        </authorList>
    </citation>
    <scope>IDENTIFICATION</scope>
</reference>
<keyword evidence="2" id="KW-1185">Reference proteome</keyword>
<dbReference type="GeneTree" id="ENSGT00940000175483"/>
<dbReference type="InParanoid" id="A0A3B5JX73"/>
<organism evidence="1 2">
    <name type="scientific">Takifugu rubripes</name>
    <name type="common">Japanese pufferfish</name>
    <name type="synonym">Fugu rubripes</name>
    <dbReference type="NCBI Taxonomy" id="31033"/>
    <lineage>
        <taxon>Eukaryota</taxon>
        <taxon>Metazoa</taxon>
        <taxon>Chordata</taxon>
        <taxon>Craniata</taxon>
        <taxon>Vertebrata</taxon>
        <taxon>Euteleostomi</taxon>
        <taxon>Actinopterygii</taxon>
        <taxon>Neopterygii</taxon>
        <taxon>Teleostei</taxon>
        <taxon>Neoteleostei</taxon>
        <taxon>Acanthomorphata</taxon>
        <taxon>Eupercaria</taxon>
        <taxon>Tetraodontiformes</taxon>
        <taxon>Tetradontoidea</taxon>
        <taxon>Tetraodontidae</taxon>
        <taxon>Takifugu</taxon>
    </lineage>
</organism>
<protein>
    <submittedName>
        <fullName evidence="1">Uncharacterized protein</fullName>
    </submittedName>
</protein>
<sequence length="118" mass="13349">MDSIMSLGGPLKQFTSYLAVRRSSFSRRRSISRRRSLPCSSQKVPDSWLRVYQDELKRERGTFTAVDGSDQMYCLFYPCQATPARKSAKDDSFFGAFQGLSLEGLMGSSNGRCSWRPV</sequence>
<reference evidence="1 2" key="1">
    <citation type="journal article" date="2011" name="Genome Biol. Evol.">
        <title>Integration of the genetic map and genome assembly of fugu facilitates insights into distinct features of genome evolution in teleosts and mammals.</title>
        <authorList>
            <person name="Kai W."/>
            <person name="Kikuchi K."/>
            <person name="Tohari S."/>
            <person name="Chew A.K."/>
            <person name="Tay A."/>
            <person name="Fujiwara A."/>
            <person name="Hosoya S."/>
            <person name="Suetake H."/>
            <person name="Naruse K."/>
            <person name="Brenner S."/>
            <person name="Suzuki Y."/>
            <person name="Venkatesh B."/>
        </authorList>
    </citation>
    <scope>NUCLEOTIDE SEQUENCE [LARGE SCALE GENOMIC DNA]</scope>
</reference>
<proteinExistence type="predicted"/>
<dbReference type="Ensembl" id="ENSTRUT00000054647.2">
    <property type="protein sequence ID" value="ENSTRUP00000048147.2"/>
    <property type="gene ID" value="ENSTRUG00000022589.2"/>
</dbReference>
<evidence type="ECO:0000313" key="1">
    <source>
        <dbReference type="Ensembl" id="ENSTRUP00000048147.2"/>
    </source>
</evidence>
<dbReference type="Proteomes" id="UP000005226">
    <property type="component" value="Chromosome 12"/>
</dbReference>
<name>A0A3B5JX73_TAKRU</name>
<evidence type="ECO:0000313" key="2">
    <source>
        <dbReference type="Proteomes" id="UP000005226"/>
    </source>
</evidence>
<dbReference type="AlphaFoldDB" id="A0A3B5JX73"/>
<accession>A0A3B5JX73</accession>
<reference evidence="1" key="2">
    <citation type="submission" date="2025-08" db="UniProtKB">
        <authorList>
            <consortium name="Ensembl"/>
        </authorList>
    </citation>
    <scope>IDENTIFICATION</scope>
</reference>
<dbReference type="OMA" id="GGEQCKV"/>